<dbReference type="SMART" id="SM00481">
    <property type="entry name" value="POLIIIAc"/>
    <property type="match status" value="1"/>
</dbReference>
<dbReference type="EMBL" id="CT573213">
    <property type="protein sequence ID" value="CAJ64707.1"/>
    <property type="molecule type" value="Genomic_DNA"/>
</dbReference>
<dbReference type="Pfam" id="PF02811">
    <property type="entry name" value="PHP"/>
    <property type="match status" value="1"/>
</dbReference>
<dbReference type="CDD" id="cd07438">
    <property type="entry name" value="PHP_HisPPase_AMP"/>
    <property type="match status" value="1"/>
</dbReference>
<dbReference type="InterPro" id="IPR016195">
    <property type="entry name" value="Pol/histidinol_Pase-like"/>
</dbReference>
<dbReference type="GO" id="GO:0004534">
    <property type="term" value="F:5'-3' RNA exonuclease activity"/>
    <property type="evidence" value="ECO:0007669"/>
    <property type="project" value="TreeGrafter"/>
</dbReference>
<dbReference type="HOGENOM" id="CLU_067347_1_0_11"/>
<dbReference type="InterPro" id="IPR052018">
    <property type="entry name" value="PHP_domain"/>
</dbReference>
<keyword evidence="3" id="KW-1185">Reference proteome</keyword>
<protein>
    <recommendedName>
        <fullName evidence="1">Polymerase/histidinol phosphatase N-terminal domain-containing protein</fullName>
    </recommendedName>
</protein>
<dbReference type="InterPro" id="IPR004013">
    <property type="entry name" value="PHP_dom"/>
</dbReference>
<organism evidence="2 3">
    <name type="scientific">Frankia alni (strain DSM 45986 / CECT 9034 / ACN14a)</name>
    <dbReference type="NCBI Taxonomy" id="326424"/>
    <lineage>
        <taxon>Bacteria</taxon>
        <taxon>Bacillati</taxon>
        <taxon>Actinomycetota</taxon>
        <taxon>Actinomycetes</taxon>
        <taxon>Frankiales</taxon>
        <taxon>Frankiaceae</taxon>
        <taxon>Frankia</taxon>
    </lineage>
</organism>
<reference evidence="2 3" key="1">
    <citation type="journal article" date="2007" name="Genome Res.">
        <title>Genome characteristics of facultatively symbiotic Frankia sp. strains reflect host range and host plant biogeography.</title>
        <authorList>
            <person name="Normand P."/>
            <person name="Lapierre P."/>
            <person name="Tisa L.S."/>
            <person name="Gogarten J.P."/>
            <person name="Alloisio N."/>
            <person name="Bagnarol E."/>
            <person name="Bassi C.A."/>
            <person name="Berry A.M."/>
            <person name="Bickhart D.M."/>
            <person name="Choisne N."/>
            <person name="Couloux A."/>
            <person name="Cournoyer B."/>
            <person name="Cruveiller S."/>
            <person name="Daubin V."/>
            <person name="Demange N."/>
            <person name="Francino M.P."/>
            <person name="Goltsman E."/>
            <person name="Huang Y."/>
            <person name="Kopp O.R."/>
            <person name="Labarre L."/>
            <person name="Lapidus A."/>
            <person name="Lavire C."/>
            <person name="Marechal J."/>
            <person name="Martinez M."/>
            <person name="Mastronunzio J.E."/>
            <person name="Mullin B.C."/>
            <person name="Niemann J."/>
            <person name="Pujic P."/>
            <person name="Rawnsley T."/>
            <person name="Rouy Z."/>
            <person name="Schenowitz C."/>
            <person name="Sellstedt A."/>
            <person name="Tavares F."/>
            <person name="Tomkins J.P."/>
            <person name="Vallenet D."/>
            <person name="Valverde C."/>
            <person name="Wall L.G."/>
            <person name="Wang Y."/>
            <person name="Medigue C."/>
            <person name="Benson D.R."/>
        </authorList>
    </citation>
    <scope>NUCLEOTIDE SEQUENCE [LARGE SCALE GENOMIC DNA]</scope>
    <source>
        <strain evidence="3">DSM 45986 / CECT 9034 / ACN14a</strain>
    </source>
</reference>
<evidence type="ECO:0000259" key="1">
    <source>
        <dbReference type="SMART" id="SM00481"/>
    </source>
</evidence>
<dbReference type="GO" id="GO:0035312">
    <property type="term" value="F:5'-3' DNA exonuclease activity"/>
    <property type="evidence" value="ECO:0007669"/>
    <property type="project" value="TreeGrafter"/>
</dbReference>
<dbReference type="PANTHER" id="PTHR42924:SF3">
    <property type="entry name" value="POLYMERASE_HISTIDINOL PHOSPHATASE N-TERMINAL DOMAIN-CONTAINING PROTEIN"/>
    <property type="match status" value="1"/>
</dbReference>
<name>Q0RCW7_FRAAA</name>
<evidence type="ECO:0000313" key="3">
    <source>
        <dbReference type="Proteomes" id="UP000000657"/>
    </source>
</evidence>
<dbReference type="PANTHER" id="PTHR42924">
    <property type="entry name" value="EXONUCLEASE"/>
    <property type="match status" value="1"/>
</dbReference>
<evidence type="ECO:0000313" key="2">
    <source>
        <dbReference type="EMBL" id="CAJ64707.1"/>
    </source>
</evidence>
<dbReference type="AlphaFoldDB" id="Q0RCW7"/>
<dbReference type="KEGG" id="fal:FRAAL6083"/>
<accession>Q0RCW7</accession>
<proteinExistence type="predicted"/>
<dbReference type="Gene3D" id="3.20.20.140">
    <property type="entry name" value="Metal-dependent hydrolases"/>
    <property type="match status" value="1"/>
</dbReference>
<dbReference type="STRING" id="326424.FRAAL6083"/>
<feature type="domain" description="Polymerase/histidinol phosphatase N-terminal" evidence="1">
    <location>
        <begin position="15"/>
        <end position="79"/>
    </location>
</feature>
<dbReference type="SUPFAM" id="SSF89550">
    <property type="entry name" value="PHP domain-like"/>
    <property type="match status" value="1"/>
</dbReference>
<dbReference type="eggNOG" id="COG0613">
    <property type="taxonomic scope" value="Bacteria"/>
</dbReference>
<gene>
    <name evidence="2" type="ordered locus">FRAAL6083</name>
</gene>
<dbReference type="Gene3D" id="1.10.150.650">
    <property type="match status" value="1"/>
</dbReference>
<sequence length="300" mass="31252">MRPAGTSCQHGRMTIDLHTHSTASDGLVSPEDLVRLAAESGLSVIALTDHDTTAGLGRAAAALPGGLTLVPGAEISCSVDVPGGSISLHVLAYLFDAAEPAFAAVRARVREHRAVRARRMADRLAADGHPIRWERVAELAAGTVGRPHVAAAMVEAGLVPTVAAAFTRDWIGTGGPYWVGKEQPDVWQTLRLIRDAGGVSVFAHPFASRRGVTVGPDVIEQMARAGLGGVEVDHPDHDADERRRLRGLAADLDLIVTGSSDFHGSSKPQGLAAETTSRASYERLLAAATGAAPLQGPAST</sequence>
<dbReference type="Proteomes" id="UP000000657">
    <property type="component" value="Chromosome"/>
</dbReference>
<dbReference type="InterPro" id="IPR003141">
    <property type="entry name" value="Pol/His_phosphatase_N"/>
</dbReference>